<evidence type="ECO:0000313" key="1">
    <source>
        <dbReference type="EMBL" id="AXH74510.1"/>
    </source>
</evidence>
<reference evidence="1 2" key="1">
    <citation type="submission" date="2018-07" db="EMBL/GenBank/DDBJ databases">
        <title>Uncovering a Universe of Circular DNA Viruses in Animal Metagenomes.</title>
        <authorList>
            <person name="Tisza M."/>
            <person name="Buck C."/>
            <person name="Pastrana D."/>
            <person name="Welch N."/>
            <person name="Peretti A."/>
        </authorList>
    </citation>
    <scope>NUCLEOTIDE SEQUENCE [LARGE SCALE GENOMIC DNA]</scope>
    <source>
        <strain evidence="1">Ctbg_1</strain>
    </source>
</reference>
<evidence type="ECO:0000313" key="2">
    <source>
        <dbReference type="Proteomes" id="UP000257554"/>
    </source>
</evidence>
<dbReference type="EMBL" id="MH616963">
    <property type="protein sequence ID" value="AXH74510.1"/>
    <property type="molecule type" value="Genomic_DNA"/>
</dbReference>
<sequence length="115" mass="13553">MIKRLAIRIITINASNINTSINTFIIMRITTKINSFTNNIIITANDKACILVGIFVDDIVLKHLHDEDYSIALEVYKNNIIDHLEDDFDCLEYYYKLLKELYPVYIEVQHIEDWE</sequence>
<proteinExistence type="predicted"/>
<dbReference type="GeneID" id="76971869"/>
<accession>A0A345MT10</accession>
<dbReference type="RefSeq" id="YP_010097701.1">
    <property type="nucleotide sequence ID" value="NC_055760.1"/>
</dbReference>
<organism evidence="1 2">
    <name type="scientific">crAssphage sp. isolate ctbg_1</name>
    <dbReference type="NCBI Taxonomy" id="2989854"/>
    <lineage>
        <taxon>Viruses</taxon>
        <taxon>Duplodnaviria</taxon>
        <taxon>Heunggongvirae</taxon>
        <taxon>Uroviricota</taxon>
        <taxon>Caudoviricetes</taxon>
        <taxon>Crassvirales</taxon>
        <taxon>Intestiviridae</taxon>
        <taxon>Crudevirinae</taxon>
        <taxon>Whopevirus</taxon>
        <taxon>Whopevirus animalis</taxon>
    </lineage>
</organism>
<name>A0A345MT10_9CAUD</name>
<protein>
    <submittedName>
        <fullName evidence="1">Uncharacterized protein</fullName>
    </submittedName>
</protein>
<keyword evidence="2" id="KW-1185">Reference proteome</keyword>
<dbReference type="Proteomes" id="UP000257554">
    <property type="component" value="Segment"/>
</dbReference>